<comment type="caution">
    <text evidence="1">The sequence shown here is derived from an EMBL/GenBank/DDBJ whole genome shotgun (WGS) entry which is preliminary data.</text>
</comment>
<gene>
    <name evidence="1" type="ORF">E4T88_13695</name>
</gene>
<dbReference type="Gene3D" id="2.40.128.130">
    <property type="entry name" value="Autotransporter beta-domain"/>
    <property type="match status" value="1"/>
</dbReference>
<dbReference type="AlphaFoldDB" id="A0A4Y9IMD2"/>
<dbReference type="SUPFAM" id="SSF103515">
    <property type="entry name" value="Autotransporter"/>
    <property type="match status" value="1"/>
</dbReference>
<sequence length="196" mass="22825">MTKKIIFFTLIISVNFLQGNSQAMSDKTEWSQDILGLKSNLVYDITTTLNIGIEYRFLDYLSFDFSINYNPWTFSKNKKLKHILFQPELRYWINKPYNKHFVGGHILYSHYNVGNLPFGSLNNYRYQGDGYGLGISYGYQWPLFPGWNLEATIGVGYIYFDYARYDCETCGQELGNGHKNYFGPTKIGLSLIYILK</sequence>
<dbReference type="InterPro" id="IPR021958">
    <property type="entry name" value="DUF3575"/>
</dbReference>
<dbReference type="Proteomes" id="UP000298285">
    <property type="component" value="Unassembled WGS sequence"/>
</dbReference>
<organism evidence="1 2">
    <name type="scientific">Dysgonomonas mossii</name>
    <dbReference type="NCBI Taxonomy" id="163665"/>
    <lineage>
        <taxon>Bacteria</taxon>
        <taxon>Pseudomonadati</taxon>
        <taxon>Bacteroidota</taxon>
        <taxon>Bacteroidia</taxon>
        <taxon>Bacteroidales</taxon>
        <taxon>Dysgonomonadaceae</taxon>
        <taxon>Dysgonomonas</taxon>
    </lineage>
</organism>
<evidence type="ECO:0000313" key="2">
    <source>
        <dbReference type="Proteomes" id="UP000298285"/>
    </source>
</evidence>
<dbReference type="EMBL" id="SPPK01000004">
    <property type="protein sequence ID" value="TFU88914.1"/>
    <property type="molecule type" value="Genomic_DNA"/>
</dbReference>
<name>A0A4Y9IMD2_9BACT</name>
<proteinExistence type="predicted"/>
<dbReference type="Pfam" id="PF12099">
    <property type="entry name" value="DUF3575"/>
    <property type="match status" value="1"/>
</dbReference>
<dbReference type="InterPro" id="IPR036709">
    <property type="entry name" value="Autotransporte_beta_dom_sf"/>
</dbReference>
<protein>
    <submittedName>
        <fullName evidence="1">DUF3575 domain-containing protein</fullName>
    </submittedName>
</protein>
<reference evidence="1 2" key="1">
    <citation type="submission" date="2019-03" db="EMBL/GenBank/DDBJ databases">
        <title>Diversity of the mouse oral microbiome.</title>
        <authorList>
            <person name="Joseph S."/>
            <person name="Aduse-Opoku J."/>
            <person name="Curtis M."/>
            <person name="Wade W."/>
            <person name="Hashim A."/>
        </authorList>
    </citation>
    <scope>NUCLEOTIDE SEQUENCE [LARGE SCALE GENOMIC DNA]</scope>
    <source>
        <strain evidence="1 2">P11</strain>
    </source>
</reference>
<evidence type="ECO:0000313" key="1">
    <source>
        <dbReference type="EMBL" id="TFU88914.1"/>
    </source>
</evidence>
<dbReference type="OrthoDB" id="1060107at2"/>
<accession>A0A4Y9IMD2</accession>